<dbReference type="Gene3D" id="3.20.20.80">
    <property type="entry name" value="Glycosidases"/>
    <property type="match status" value="1"/>
</dbReference>
<reference evidence="3" key="1">
    <citation type="submission" date="2023-04" db="EMBL/GenBank/DDBJ databases">
        <authorList>
            <person name="Vijverberg K."/>
            <person name="Xiong W."/>
            <person name="Schranz E."/>
        </authorList>
    </citation>
    <scope>NUCLEOTIDE SEQUENCE</scope>
</reference>
<dbReference type="InterPro" id="IPR017853">
    <property type="entry name" value="GH"/>
</dbReference>
<gene>
    <name evidence="3" type="ORF">LSALG_LOCUS38772</name>
</gene>
<protein>
    <recommendedName>
        <fullName evidence="2">1,4-alpha-D-glucan glucanohydrolase</fullName>
    </recommendedName>
</protein>
<proteinExistence type="inferred from homology"/>
<dbReference type="EMBL" id="OX465084">
    <property type="protein sequence ID" value="CAI9300110.1"/>
    <property type="molecule type" value="Genomic_DNA"/>
</dbReference>
<accession>A0AA35ZWB7</accession>
<comment type="similarity">
    <text evidence="1">Belongs to the glycosyl hydrolase 13 family.</text>
</comment>
<evidence type="ECO:0000256" key="2">
    <source>
        <dbReference type="ARBA" id="ARBA00030238"/>
    </source>
</evidence>
<evidence type="ECO:0000256" key="1">
    <source>
        <dbReference type="ARBA" id="ARBA00008061"/>
    </source>
</evidence>
<dbReference type="GO" id="GO:0005975">
    <property type="term" value="P:carbohydrate metabolic process"/>
    <property type="evidence" value="ECO:0007669"/>
    <property type="project" value="InterPro"/>
</dbReference>
<name>A0AA35ZWB7_LACSI</name>
<dbReference type="SUPFAM" id="SSF51445">
    <property type="entry name" value="(Trans)glycosidases"/>
    <property type="match status" value="1"/>
</dbReference>
<evidence type="ECO:0000313" key="3">
    <source>
        <dbReference type="EMBL" id="CAI9300110.1"/>
    </source>
</evidence>
<dbReference type="PANTHER" id="PTHR43447">
    <property type="entry name" value="ALPHA-AMYLASE"/>
    <property type="match status" value="1"/>
</dbReference>
<organism evidence="3 4">
    <name type="scientific">Lactuca saligna</name>
    <name type="common">Willowleaf lettuce</name>
    <dbReference type="NCBI Taxonomy" id="75948"/>
    <lineage>
        <taxon>Eukaryota</taxon>
        <taxon>Viridiplantae</taxon>
        <taxon>Streptophyta</taxon>
        <taxon>Embryophyta</taxon>
        <taxon>Tracheophyta</taxon>
        <taxon>Spermatophyta</taxon>
        <taxon>Magnoliopsida</taxon>
        <taxon>eudicotyledons</taxon>
        <taxon>Gunneridae</taxon>
        <taxon>Pentapetalae</taxon>
        <taxon>asterids</taxon>
        <taxon>campanulids</taxon>
        <taxon>Asterales</taxon>
        <taxon>Asteraceae</taxon>
        <taxon>Cichorioideae</taxon>
        <taxon>Cichorieae</taxon>
        <taxon>Lactucinae</taxon>
        <taxon>Lactuca</taxon>
    </lineage>
</organism>
<dbReference type="Proteomes" id="UP001177003">
    <property type="component" value="Chromosome 8"/>
</dbReference>
<dbReference type="AlphaFoldDB" id="A0AA35ZWB7"/>
<keyword evidence="4" id="KW-1185">Reference proteome</keyword>
<sequence>MRYLPGRLNDVNASKYGNEEQLKSLIKALNNKGIQAIADIVLNHRIGEKQDGSGKYYIFEGGTPYKCLDWGPSLIFKDDDYCVGNGNLDTGGPITGSPDIDHVNPVVQQELSDWMNWMKIGV</sequence>
<evidence type="ECO:0000313" key="4">
    <source>
        <dbReference type="Proteomes" id="UP001177003"/>
    </source>
</evidence>